<name>A0A8X7STC9_9BASI</name>
<dbReference type="SUPFAM" id="SSF56672">
    <property type="entry name" value="DNA/RNA polymerases"/>
    <property type="match status" value="1"/>
</dbReference>
<keyword evidence="4" id="KW-0378">Hydrolase</keyword>
<reference evidence="8" key="1">
    <citation type="submission" date="2016-04" db="EMBL/GenBank/DDBJ databases">
        <authorList>
            <person name="Nguyen H.D."/>
            <person name="Samba Siva P."/>
            <person name="Cullis J."/>
            <person name="Levesque C.A."/>
            <person name="Hambleton S."/>
        </authorList>
    </citation>
    <scope>NUCLEOTIDE SEQUENCE</scope>
    <source>
        <strain evidence="8">DAOMC 236426</strain>
    </source>
</reference>
<accession>A0A8X7STC9</accession>
<dbReference type="GO" id="GO:0004519">
    <property type="term" value="F:endonuclease activity"/>
    <property type="evidence" value="ECO:0007669"/>
    <property type="project" value="UniProtKB-KW"/>
</dbReference>
<feature type="compositionally biased region" description="Acidic residues" evidence="6">
    <location>
        <begin position="164"/>
        <end position="173"/>
    </location>
</feature>
<dbReference type="Proteomes" id="UP000077684">
    <property type="component" value="Unassembled WGS sequence"/>
</dbReference>
<dbReference type="Pfam" id="PF00078">
    <property type="entry name" value="RVT_1"/>
    <property type="match status" value="1"/>
</dbReference>
<dbReference type="Gene3D" id="3.10.10.10">
    <property type="entry name" value="HIV Type 1 Reverse Transcriptase, subunit A, domain 1"/>
    <property type="match status" value="1"/>
</dbReference>
<dbReference type="InterPro" id="IPR041577">
    <property type="entry name" value="RT_RNaseH_2"/>
</dbReference>
<evidence type="ECO:0000256" key="6">
    <source>
        <dbReference type="SAM" id="MobiDB-lite"/>
    </source>
</evidence>
<evidence type="ECO:0000256" key="5">
    <source>
        <dbReference type="ARBA" id="ARBA00023268"/>
    </source>
</evidence>
<dbReference type="InterPro" id="IPR043502">
    <property type="entry name" value="DNA/RNA_pol_sf"/>
</dbReference>
<evidence type="ECO:0000313" key="8">
    <source>
        <dbReference type="EMBL" id="KAE8239676.1"/>
    </source>
</evidence>
<dbReference type="InterPro" id="IPR043128">
    <property type="entry name" value="Rev_trsase/Diguanyl_cyclase"/>
</dbReference>
<dbReference type="EMBL" id="LWDE02001635">
    <property type="protein sequence ID" value="KAE8239676.1"/>
    <property type="molecule type" value="Genomic_DNA"/>
</dbReference>
<sequence>MSAYLHEKYSLVGQWQVANALERGLLDEDRNEIRDVVGRISIMDLIFYVHQGLPAEWKLETDNVKASAQSWSDYRSAMVEKEDTVRNAHAERQALMRSSISRQTPRAEVAPRFTSRAVPTTVGHFARDCPSNPDSARGVRRDERLAARRAVAGEAVELSSGEEASGESDDEDGVGAVAIARRINSVADGPDLSAAPDDDQAFVRGLTSDLPGSRFRITQAGTLAVWVDGSTTRYDICPDSGADLSTISSSTLAAVSPGAAVLAPARVEIQGYAGGTAQKPTGVVRLPLHFQAVNGDRVSREAEFHVVSECADGWLLGADNLAHFGFVVNLRDRVVTLADDDTVKIPLKNGKGVDPAARLLRVSTPTTIPAHSSALIPVCPPKQEATLLPYLFQHDDLPEQWIAAGKGLVGPLTRGVLFINASDRPVQLLANEALGELQAIDAVLGTAASPQEAMTLAAVHGTIERLHAEEIRRRVADWGVVEKFRAWTREAGDEGLAAASRAIRLGPSDRRLQFGDDPDTDDVLPEVDIPSPRSTVQKVAVSGSLSAVQRERLAQVLSQRAVWPTSSRPIGLYNGGEMSIKLKPEFASWTHAEAPRRTSPEQRKAIDETLNEHDKLGISEPASGSFAFGVVLVRQRGKIRFCNDYRPLNKVTVDDVYPMPTNDDVFDALGPARWFSTVDMNKGYHQIGIVAESRDLTGFVTFRGLRRYGRMPFGLKGAPSFFQRVIDRVLGPTRWKFALAYLDDIVIYSMTFEEHVDHIRTVLTAIEQAGLTMSPSKCFFAFSSIALLGYKVTYLGLRTDVEKTRAVTEFPAPRSRTEVKRFYAMAGWYCRFIPDFARRARPLADLSRQDDPSAPFFWSAAAAAAFDDLKGALVAAPVLRRPDYGRPFILSVDASSAGFEAVLAQTDDDGHEHPVIFLSRQTKEGESKLPATHLELVALHWCIGKLKQYLDGSELEVRTDHKALLWLWSIKSNELTCKDYGRARLGNYLHYVTMITI</sequence>
<dbReference type="CDD" id="cd01647">
    <property type="entry name" value="RT_LTR"/>
    <property type="match status" value="1"/>
</dbReference>
<evidence type="ECO:0000256" key="3">
    <source>
        <dbReference type="ARBA" id="ARBA00022722"/>
    </source>
</evidence>
<keyword evidence="2" id="KW-0548">Nucleotidyltransferase</keyword>
<feature type="region of interest" description="Disordered" evidence="6">
    <location>
        <begin position="152"/>
        <end position="173"/>
    </location>
</feature>
<keyword evidence="9" id="KW-1185">Reference proteome</keyword>
<evidence type="ECO:0000313" key="9">
    <source>
        <dbReference type="Proteomes" id="UP000077684"/>
    </source>
</evidence>
<keyword evidence="5" id="KW-0511">Multifunctional enzyme</keyword>
<dbReference type="Pfam" id="PF17919">
    <property type="entry name" value="RT_RNaseH_2"/>
    <property type="match status" value="1"/>
</dbReference>
<dbReference type="Gene3D" id="2.40.70.10">
    <property type="entry name" value="Acid Proteases"/>
    <property type="match status" value="1"/>
</dbReference>
<dbReference type="PROSITE" id="PS50878">
    <property type="entry name" value="RT_POL"/>
    <property type="match status" value="1"/>
</dbReference>
<evidence type="ECO:0000256" key="4">
    <source>
        <dbReference type="ARBA" id="ARBA00022759"/>
    </source>
</evidence>
<comment type="caution">
    <text evidence="8">The sequence shown here is derived from an EMBL/GenBank/DDBJ whole genome shotgun (WGS) entry which is preliminary data.</text>
</comment>
<keyword evidence="1" id="KW-0808">Transferase</keyword>
<organism evidence="8 9">
    <name type="scientific">Tilletia controversa</name>
    <name type="common">dwarf bunt fungus</name>
    <dbReference type="NCBI Taxonomy" id="13291"/>
    <lineage>
        <taxon>Eukaryota</taxon>
        <taxon>Fungi</taxon>
        <taxon>Dikarya</taxon>
        <taxon>Basidiomycota</taxon>
        <taxon>Ustilaginomycotina</taxon>
        <taxon>Exobasidiomycetes</taxon>
        <taxon>Tilletiales</taxon>
        <taxon>Tilletiaceae</taxon>
        <taxon>Tilletia</taxon>
    </lineage>
</organism>
<dbReference type="FunFam" id="3.30.70.270:FF:000020">
    <property type="entry name" value="Transposon Tf2-6 polyprotein-like Protein"/>
    <property type="match status" value="1"/>
</dbReference>
<dbReference type="Gene3D" id="3.30.70.270">
    <property type="match status" value="2"/>
</dbReference>
<dbReference type="PANTHER" id="PTHR37984:SF5">
    <property type="entry name" value="PROTEIN NYNRIN-LIKE"/>
    <property type="match status" value="1"/>
</dbReference>
<feature type="compositionally biased region" description="Low complexity" evidence="6">
    <location>
        <begin position="152"/>
        <end position="163"/>
    </location>
</feature>
<dbReference type="PANTHER" id="PTHR37984">
    <property type="entry name" value="PROTEIN CBG26694"/>
    <property type="match status" value="1"/>
</dbReference>
<evidence type="ECO:0000256" key="1">
    <source>
        <dbReference type="ARBA" id="ARBA00022679"/>
    </source>
</evidence>
<feature type="domain" description="Reverse transcriptase" evidence="7">
    <location>
        <begin position="612"/>
        <end position="799"/>
    </location>
</feature>
<keyword evidence="4" id="KW-0255">Endonuclease</keyword>
<gene>
    <name evidence="8" type="ORF">A4X06_0g8109</name>
</gene>
<dbReference type="Gene3D" id="3.10.20.370">
    <property type="match status" value="1"/>
</dbReference>
<evidence type="ECO:0000256" key="2">
    <source>
        <dbReference type="ARBA" id="ARBA00022695"/>
    </source>
</evidence>
<dbReference type="AlphaFoldDB" id="A0A8X7STC9"/>
<dbReference type="GO" id="GO:0016779">
    <property type="term" value="F:nucleotidyltransferase activity"/>
    <property type="evidence" value="ECO:0007669"/>
    <property type="project" value="UniProtKB-KW"/>
</dbReference>
<dbReference type="InterPro" id="IPR000477">
    <property type="entry name" value="RT_dom"/>
</dbReference>
<proteinExistence type="predicted"/>
<keyword evidence="3" id="KW-0540">Nuclease</keyword>
<dbReference type="InterPro" id="IPR050951">
    <property type="entry name" value="Retrovirus_Pol_polyprotein"/>
</dbReference>
<protein>
    <recommendedName>
        <fullName evidence="7">Reverse transcriptase domain-containing protein</fullName>
    </recommendedName>
</protein>
<evidence type="ECO:0000259" key="7">
    <source>
        <dbReference type="PROSITE" id="PS50878"/>
    </source>
</evidence>
<reference evidence="8" key="2">
    <citation type="journal article" date="2019" name="IMA Fungus">
        <title>Genome sequencing and comparison of five Tilletia species to identify candidate genes for the detection of regulated species infecting wheat.</title>
        <authorList>
            <person name="Nguyen H.D.T."/>
            <person name="Sultana T."/>
            <person name="Kesanakurti P."/>
            <person name="Hambleton S."/>
        </authorList>
    </citation>
    <scope>NUCLEOTIDE SEQUENCE</scope>
    <source>
        <strain evidence="8">DAOMC 236426</strain>
    </source>
</reference>
<dbReference type="InterPro" id="IPR021109">
    <property type="entry name" value="Peptidase_aspartic_dom_sf"/>
</dbReference>